<dbReference type="InterPro" id="IPR036498">
    <property type="entry name" value="Nfu/NifU_N_sf"/>
</dbReference>
<dbReference type="Pfam" id="PF08712">
    <property type="entry name" value="Nfu_N"/>
    <property type="match status" value="1"/>
</dbReference>
<dbReference type="GO" id="GO:0016491">
    <property type="term" value="F:oxidoreductase activity"/>
    <property type="evidence" value="ECO:0007669"/>
    <property type="project" value="TreeGrafter"/>
</dbReference>
<dbReference type="SUPFAM" id="SSF48371">
    <property type="entry name" value="ARM repeat"/>
    <property type="match status" value="1"/>
</dbReference>
<feature type="domain" description="Scaffold protein Nfu/NifU N-terminal" evidence="1">
    <location>
        <begin position="4"/>
        <end position="90"/>
    </location>
</feature>
<dbReference type="Pfam" id="PF13769">
    <property type="entry name" value="Virulence_fact"/>
    <property type="match status" value="1"/>
</dbReference>
<dbReference type="InterPro" id="IPR014824">
    <property type="entry name" value="Nfu/NifU_N"/>
</dbReference>
<dbReference type="EMBL" id="AP024601">
    <property type="protein sequence ID" value="BCU80739.1"/>
    <property type="molecule type" value="Genomic_DNA"/>
</dbReference>
<sequence length="387" mass="43397">MKVISIEPTPSPNTMKLNMDERLPAGVSINVTREQAEGAPDYVRRLLQIPGVKGVFQVSDFIALERHPKADWQEILSAAREVLGGEGDVQTTDEQKEAAPDGFGEVQVFVQTFRGIPIQVKVVKNGEETRFGLPDRFLEATMKLKMASPNVIMERKWEERGVRYGDVNQVGEEVVKEIAAAYDAARLNRMVEEAFRLQAGETVQEERLDADEVARRLDEPDWETRYAALSRMKQPDREALPVLQKALSDPHVSVRRLAVAYLGEVDDADVLSLLLKALKDPSPIVRRTAGDTLSDLGDPRAIGPMAEALKDPNKLVRWRAARFLYEVGDESALPALREAENDPEFEVRLQVRMALERIEKGEEASGTVWQQMTRAIEKKNGETGDRE</sequence>
<evidence type="ECO:0000313" key="3">
    <source>
        <dbReference type="Proteomes" id="UP000677436"/>
    </source>
</evidence>
<dbReference type="PANTHER" id="PTHR12697:SF37">
    <property type="entry name" value="CONSERVED VIRULENCE FACTOR C"/>
    <property type="match status" value="1"/>
</dbReference>
<dbReference type="InterPro" id="IPR025989">
    <property type="entry name" value="Virulence_F_dom"/>
</dbReference>
<organism evidence="2 3">
    <name type="scientific">Polycladomyces abyssicola</name>
    <dbReference type="NCBI Taxonomy" id="1125966"/>
    <lineage>
        <taxon>Bacteria</taxon>
        <taxon>Bacillati</taxon>
        <taxon>Bacillota</taxon>
        <taxon>Bacilli</taxon>
        <taxon>Bacillales</taxon>
        <taxon>Thermoactinomycetaceae</taxon>
        <taxon>Polycladomyces</taxon>
    </lineage>
</organism>
<accession>A0A8D5UEA4</accession>
<dbReference type="InterPro" id="IPR016024">
    <property type="entry name" value="ARM-type_fold"/>
</dbReference>
<reference evidence="2" key="1">
    <citation type="journal article" date="2013" name="Int. J. Syst. Evol. Microbiol.">
        <title>Polycladomyces abyssicola gen. nov., sp. nov., a thermophilic filamentous bacterium isolated from hemipelagic sediment.</title>
        <authorList>
            <person name="Tsubouchi T."/>
            <person name="Shimane Y."/>
            <person name="Mori K."/>
            <person name="Usui K."/>
            <person name="Hiraki T."/>
            <person name="Tame A."/>
            <person name="Uematsu K."/>
            <person name="Maruyama T."/>
            <person name="Hatada Y."/>
        </authorList>
    </citation>
    <scope>NUCLEOTIDE SEQUENCE</scope>
    <source>
        <strain evidence="2">JIR-001</strain>
    </source>
</reference>
<dbReference type="Proteomes" id="UP000677436">
    <property type="component" value="Chromosome"/>
</dbReference>
<dbReference type="InterPro" id="IPR011989">
    <property type="entry name" value="ARM-like"/>
</dbReference>
<dbReference type="KEGG" id="pabs:JIR001_05220"/>
<name>A0A8D5UEA4_9BACL</name>
<dbReference type="SMART" id="SM00932">
    <property type="entry name" value="Nfu_N"/>
    <property type="match status" value="1"/>
</dbReference>
<proteinExistence type="predicted"/>
<reference evidence="2" key="2">
    <citation type="journal article" date="2021" name="Microbiol. Resour. Announc.">
        <title>Complete Genome Sequence of Polycladomyces abyssicola JIR-001T, Isolated from Hemipelagic Sediment in Deep Seawater.</title>
        <authorList>
            <person name="Tsubouchi T."/>
            <person name="Kaneko Y."/>
        </authorList>
    </citation>
    <scope>NUCLEOTIDE SEQUENCE</scope>
    <source>
        <strain evidence="2">JIR-001</strain>
    </source>
</reference>
<dbReference type="AlphaFoldDB" id="A0A8D5UEA4"/>
<evidence type="ECO:0000313" key="2">
    <source>
        <dbReference type="EMBL" id="BCU80739.1"/>
    </source>
</evidence>
<gene>
    <name evidence="2" type="primary">ypgR</name>
    <name evidence="2" type="ORF">JIR001_05220</name>
</gene>
<dbReference type="Gene3D" id="1.25.10.10">
    <property type="entry name" value="Leucine-rich Repeat Variant"/>
    <property type="match status" value="1"/>
</dbReference>
<protein>
    <recommendedName>
        <fullName evidence="1">Scaffold protein Nfu/NifU N-terminal domain-containing protein</fullName>
    </recommendedName>
</protein>
<dbReference type="SUPFAM" id="SSF110836">
    <property type="entry name" value="Hypothetical protein SAV1430"/>
    <property type="match status" value="1"/>
</dbReference>
<dbReference type="PANTHER" id="PTHR12697">
    <property type="entry name" value="PBS LYASE HEAT-LIKE PROTEIN"/>
    <property type="match status" value="1"/>
</dbReference>
<keyword evidence="3" id="KW-1185">Reference proteome</keyword>
<dbReference type="InterPro" id="IPR004155">
    <property type="entry name" value="PBS_lyase_HEAT"/>
</dbReference>
<evidence type="ECO:0000259" key="1">
    <source>
        <dbReference type="SMART" id="SM00932"/>
    </source>
</evidence>
<dbReference type="RefSeq" id="WP_212774066.1">
    <property type="nucleotide sequence ID" value="NZ_AP024601.1"/>
</dbReference>
<dbReference type="SMART" id="SM00567">
    <property type="entry name" value="EZ_HEAT"/>
    <property type="match status" value="4"/>
</dbReference>
<dbReference type="Pfam" id="PF13646">
    <property type="entry name" value="HEAT_2"/>
    <property type="match status" value="1"/>
</dbReference>
<dbReference type="Gene3D" id="3.30.1370.70">
    <property type="entry name" value="Scaffold protein Nfu/NifU, N-terminal domain"/>
    <property type="match status" value="1"/>
</dbReference>